<evidence type="ECO:0000313" key="2">
    <source>
        <dbReference type="Proteomes" id="UP001168821"/>
    </source>
</evidence>
<organism evidence="1 2">
    <name type="scientific">Zophobas morio</name>
    <dbReference type="NCBI Taxonomy" id="2755281"/>
    <lineage>
        <taxon>Eukaryota</taxon>
        <taxon>Metazoa</taxon>
        <taxon>Ecdysozoa</taxon>
        <taxon>Arthropoda</taxon>
        <taxon>Hexapoda</taxon>
        <taxon>Insecta</taxon>
        <taxon>Pterygota</taxon>
        <taxon>Neoptera</taxon>
        <taxon>Endopterygota</taxon>
        <taxon>Coleoptera</taxon>
        <taxon>Polyphaga</taxon>
        <taxon>Cucujiformia</taxon>
        <taxon>Tenebrionidae</taxon>
        <taxon>Zophobas</taxon>
    </lineage>
</organism>
<accession>A0AA38M4N9</accession>
<proteinExistence type="predicted"/>
<reference evidence="1" key="1">
    <citation type="journal article" date="2023" name="G3 (Bethesda)">
        <title>Whole genome assemblies of Zophobas morio and Tenebrio molitor.</title>
        <authorList>
            <person name="Kaur S."/>
            <person name="Stinson S.A."/>
            <person name="diCenzo G.C."/>
        </authorList>
    </citation>
    <scope>NUCLEOTIDE SEQUENCE</scope>
    <source>
        <strain evidence="1">QUZm001</strain>
    </source>
</reference>
<gene>
    <name evidence="1" type="ORF">Zmor_026018</name>
</gene>
<comment type="caution">
    <text evidence="1">The sequence shown here is derived from an EMBL/GenBank/DDBJ whole genome shotgun (WGS) entry which is preliminary data.</text>
</comment>
<dbReference type="Proteomes" id="UP001168821">
    <property type="component" value="Unassembled WGS sequence"/>
</dbReference>
<sequence length="94" mass="10184">MYAVSKAGTLPTEDLSTAMAYQRCNPGAAPTALTHPWRHLHCTRTSSLVSLRGSVCGSELNNKAKFRAHSSVMHCGRRTLLLLIGAIRHVTALL</sequence>
<dbReference type="AlphaFoldDB" id="A0AA38M4N9"/>
<keyword evidence="2" id="KW-1185">Reference proteome</keyword>
<protein>
    <submittedName>
        <fullName evidence="1">Uncharacterized protein</fullName>
    </submittedName>
</protein>
<evidence type="ECO:0000313" key="1">
    <source>
        <dbReference type="EMBL" id="KAJ3643296.1"/>
    </source>
</evidence>
<dbReference type="EMBL" id="JALNTZ010000008">
    <property type="protein sequence ID" value="KAJ3643296.1"/>
    <property type="molecule type" value="Genomic_DNA"/>
</dbReference>
<name>A0AA38M4N9_9CUCU</name>